<evidence type="ECO:0000256" key="2">
    <source>
        <dbReference type="ARBA" id="ARBA00004651"/>
    </source>
</evidence>
<reference evidence="16 17" key="1">
    <citation type="journal article" date="2020" name="Microorganisms">
        <title>New Insight into Antimicrobial Compounds from Food and Marine-Sourced Carnobacterium Species through Phenotype and Genome Analyses.</title>
        <authorList>
            <person name="Begrem S."/>
            <person name="Ivaniuk F."/>
            <person name="Gigout-Chevalier F."/>
            <person name="Kolypczuk L."/>
            <person name="Bonnetot S."/>
            <person name="Leroi F."/>
            <person name="Grovel O."/>
            <person name="Delbarre-Ladrat C."/>
            <person name="Passerini D."/>
        </authorList>
    </citation>
    <scope>NUCLEOTIDE SEQUENCE [LARGE SCALE GENOMIC DNA]</scope>
    <source>
        <strain evidence="16 17">MIP2551</strain>
    </source>
</reference>
<dbReference type="EMBL" id="WNJQ01000003">
    <property type="protein sequence ID" value="MBC9825026.1"/>
    <property type="molecule type" value="Genomic_DNA"/>
</dbReference>
<evidence type="ECO:0000256" key="13">
    <source>
        <dbReference type="PIRNR" id="PIRNR037431"/>
    </source>
</evidence>
<evidence type="ECO:0000256" key="1">
    <source>
        <dbReference type="ARBA" id="ARBA00000085"/>
    </source>
</evidence>
<feature type="domain" description="Histidine kinase" evidence="15">
    <location>
        <begin position="158"/>
        <end position="351"/>
    </location>
</feature>
<dbReference type="Pfam" id="PF07730">
    <property type="entry name" value="HisKA_3"/>
    <property type="match status" value="1"/>
</dbReference>
<dbReference type="Proteomes" id="UP000638836">
    <property type="component" value="Unassembled WGS sequence"/>
</dbReference>
<dbReference type="InterPro" id="IPR011712">
    <property type="entry name" value="Sig_transdc_His_kin_sub3_dim/P"/>
</dbReference>
<evidence type="ECO:0000256" key="14">
    <source>
        <dbReference type="SAM" id="Phobius"/>
    </source>
</evidence>
<evidence type="ECO:0000256" key="12">
    <source>
        <dbReference type="ARBA" id="ARBA00023136"/>
    </source>
</evidence>
<keyword evidence="8 13" id="KW-0418">Kinase</keyword>
<evidence type="ECO:0000256" key="5">
    <source>
        <dbReference type="ARBA" id="ARBA00022679"/>
    </source>
</evidence>
<protein>
    <recommendedName>
        <fullName evidence="13">Sensor histidine kinase</fullName>
        <ecNumber evidence="13">2.7.13.3</ecNumber>
    </recommendedName>
</protein>
<dbReference type="InterPro" id="IPR017202">
    <property type="entry name" value="LiaS/VraS"/>
</dbReference>
<organism evidence="16 17">
    <name type="scientific">Carnobacterium inhibens</name>
    <dbReference type="NCBI Taxonomy" id="147709"/>
    <lineage>
        <taxon>Bacteria</taxon>
        <taxon>Bacillati</taxon>
        <taxon>Bacillota</taxon>
        <taxon>Bacilli</taxon>
        <taxon>Lactobacillales</taxon>
        <taxon>Carnobacteriaceae</taxon>
        <taxon>Carnobacterium</taxon>
    </lineage>
</organism>
<evidence type="ECO:0000256" key="7">
    <source>
        <dbReference type="ARBA" id="ARBA00022741"/>
    </source>
</evidence>
<dbReference type="Pfam" id="PF02518">
    <property type="entry name" value="HATPase_c"/>
    <property type="match status" value="1"/>
</dbReference>
<keyword evidence="4" id="KW-0597">Phosphoprotein</keyword>
<comment type="catalytic activity">
    <reaction evidence="1 13">
        <text>ATP + protein L-histidine = ADP + protein N-phospho-L-histidine.</text>
        <dbReference type="EC" id="2.7.13.3"/>
    </reaction>
</comment>
<dbReference type="EC" id="2.7.13.3" evidence="13"/>
<evidence type="ECO:0000256" key="11">
    <source>
        <dbReference type="ARBA" id="ARBA00023012"/>
    </source>
</evidence>
<feature type="transmembrane region" description="Helical" evidence="14">
    <location>
        <begin position="9"/>
        <end position="31"/>
    </location>
</feature>
<dbReference type="SUPFAM" id="SSF55874">
    <property type="entry name" value="ATPase domain of HSP90 chaperone/DNA topoisomerase II/histidine kinase"/>
    <property type="match status" value="1"/>
</dbReference>
<dbReference type="CDD" id="cd16917">
    <property type="entry name" value="HATPase_UhpB-NarQ-NarX-like"/>
    <property type="match status" value="1"/>
</dbReference>
<dbReference type="InterPro" id="IPR050482">
    <property type="entry name" value="Sensor_HK_TwoCompSys"/>
</dbReference>
<proteinExistence type="predicted"/>
<keyword evidence="5 13" id="KW-0808">Transferase</keyword>
<dbReference type="PROSITE" id="PS50109">
    <property type="entry name" value="HIS_KIN"/>
    <property type="match status" value="1"/>
</dbReference>
<dbReference type="InterPro" id="IPR003594">
    <property type="entry name" value="HATPase_dom"/>
</dbReference>
<dbReference type="RefSeq" id="WP_023177508.1">
    <property type="nucleotide sequence ID" value="NZ_JAMAYM010000002.1"/>
</dbReference>
<evidence type="ECO:0000256" key="10">
    <source>
        <dbReference type="ARBA" id="ARBA00022989"/>
    </source>
</evidence>
<gene>
    <name evidence="16" type="ORF">GLO26_04170</name>
</gene>
<dbReference type="InterPro" id="IPR036890">
    <property type="entry name" value="HATPase_C_sf"/>
</dbReference>
<evidence type="ECO:0000256" key="3">
    <source>
        <dbReference type="ARBA" id="ARBA00022475"/>
    </source>
</evidence>
<evidence type="ECO:0000313" key="16">
    <source>
        <dbReference type="EMBL" id="MBC9825026.1"/>
    </source>
</evidence>
<dbReference type="PIRSF" id="PIRSF037431">
    <property type="entry name" value="STHK_LiaS"/>
    <property type="match status" value="1"/>
</dbReference>
<keyword evidence="17" id="KW-1185">Reference proteome</keyword>
<dbReference type="GO" id="GO:0016301">
    <property type="term" value="F:kinase activity"/>
    <property type="evidence" value="ECO:0007669"/>
    <property type="project" value="UniProtKB-KW"/>
</dbReference>
<keyword evidence="10 14" id="KW-1133">Transmembrane helix</keyword>
<evidence type="ECO:0000256" key="8">
    <source>
        <dbReference type="ARBA" id="ARBA00022777"/>
    </source>
</evidence>
<dbReference type="InterPro" id="IPR005467">
    <property type="entry name" value="His_kinase_dom"/>
</dbReference>
<dbReference type="Gene3D" id="3.30.565.10">
    <property type="entry name" value="Histidine kinase-like ATPase, C-terminal domain"/>
    <property type="match status" value="1"/>
</dbReference>
<evidence type="ECO:0000259" key="15">
    <source>
        <dbReference type="PROSITE" id="PS50109"/>
    </source>
</evidence>
<evidence type="ECO:0000256" key="9">
    <source>
        <dbReference type="ARBA" id="ARBA00022840"/>
    </source>
</evidence>
<dbReference type="PANTHER" id="PTHR24421:SF37">
    <property type="entry name" value="SENSOR HISTIDINE KINASE NARS"/>
    <property type="match status" value="1"/>
</dbReference>
<keyword evidence="12 13" id="KW-0472">Membrane</keyword>
<keyword evidence="7 13" id="KW-0547">Nucleotide-binding</keyword>
<keyword evidence="11 13" id="KW-0902">Two-component regulatory system</keyword>
<name>A0ABR7TCE2_9LACT</name>
<sequence>MKQKRITSLFFTTSIIIFILLFVITVSYSYAVSSESWYLDVFTARFFYIPFIWYLLAASVAIGLTVSTIIYYINKRQWHQIEETLHLLIEANYSKGIFEEMLIKNKEDYYFTDELNQSLVDIREKLVTLANEVQLNNNTPNSINGQTKEEILVSERHRLARELHDSVSQQLFAAMMMLSALNEQMDESKGALQKQVRLIESIVNEAQSEMRALLLHLRPVNLEGKSLKKGIEQLLNELRTKIQIEMKWDIEDVCLTNGIEDHLFRIVQELLSNTLRHSKAKELEVYLHVIDQSVLLRVIDDGIGFNTEESKAGNYGLQNIKERVLGMGGTCKIISFKNKGTSIEIKIPLMNKIEKGEVYND</sequence>
<evidence type="ECO:0000256" key="6">
    <source>
        <dbReference type="ARBA" id="ARBA00022692"/>
    </source>
</evidence>
<comment type="caution">
    <text evidence="16">The sequence shown here is derived from an EMBL/GenBank/DDBJ whole genome shotgun (WGS) entry which is preliminary data.</text>
</comment>
<feature type="transmembrane region" description="Helical" evidence="14">
    <location>
        <begin position="51"/>
        <end position="73"/>
    </location>
</feature>
<evidence type="ECO:0000256" key="4">
    <source>
        <dbReference type="ARBA" id="ARBA00022553"/>
    </source>
</evidence>
<keyword evidence="3 13" id="KW-1003">Cell membrane</keyword>
<keyword evidence="6 14" id="KW-0812">Transmembrane</keyword>
<evidence type="ECO:0000313" key="17">
    <source>
        <dbReference type="Proteomes" id="UP000638836"/>
    </source>
</evidence>
<comment type="subcellular location">
    <subcellularLocation>
        <location evidence="2 13">Cell membrane</location>
        <topology evidence="2 13">Multi-pass membrane protein</topology>
    </subcellularLocation>
</comment>
<dbReference type="Gene3D" id="1.20.5.1930">
    <property type="match status" value="1"/>
</dbReference>
<dbReference type="SMART" id="SM00387">
    <property type="entry name" value="HATPase_c"/>
    <property type="match status" value="1"/>
</dbReference>
<accession>A0ABR7TCE2</accession>
<dbReference type="PANTHER" id="PTHR24421">
    <property type="entry name" value="NITRATE/NITRITE SENSOR PROTEIN NARX-RELATED"/>
    <property type="match status" value="1"/>
</dbReference>
<keyword evidence="9 13" id="KW-0067">ATP-binding</keyword>